<dbReference type="InterPro" id="IPR000477">
    <property type="entry name" value="RT_dom"/>
</dbReference>
<feature type="domain" description="Reverse transcriptase" evidence="1">
    <location>
        <begin position="1"/>
        <end position="178"/>
    </location>
</feature>
<accession>A0A6L2MCV8</accession>
<evidence type="ECO:0000259" key="1">
    <source>
        <dbReference type="PROSITE" id="PS50878"/>
    </source>
</evidence>
<dbReference type="AlphaFoldDB" id="A0A6L2MCV8"/>
<organism evidence="2">
    <name type="scientific">Tanacetum cinerariifolium</name>
    <name type="common">Dalmatian daisy</name>
    <name type="synonym">Chrysanthemum cinerariifolium</name>
    <dbReference type="NCBI Taxonomy" id="118510"/>
    <lineage>
        <taxon>Eukaryota</taxon>
        <taxon>Viridiplantae</taxon>
        <taxon>Streptophyta</taxon>
        <taxon>Embryophyta</taxon>
        <taxon>Tracheophyta</taxon>
        <taxon>Spermatophyta</taxon>
        <taxon>Magnoliopsida</taxon>
        <taxon>eudicotyledons</taxon>
        <taxon>Gunneridae</taxon>
        <taxon>Pentapetalae</taxon>
        <taxon>asterids</taxon>
        <taxon>campanulids</taxon>
        <taxon>Asterales</taxon>
        <taxon>Asteraceae</taxon>
        <taxon>Asteroideae</taxon>
        <taxon>Anthemideae</taxon>
        <taxon>Anthemidinae</taxon>
        <taxon>Tanacetum</taxon>
    </lineage>
</organism>
<dbReference type="PANTHER" id="PTHR33116">
    <property type="entry name" value="REVERSE TRANSCRIPTASE ZINC-BINDING DOMAIN-CONTAINING PROTEIN-RELATED-RELATED"/>
    <property type="match status" value="1"/>
</dbReference>
<sequence length="424" mass="48582">MLKVDFEKAFDTLNWSFLDSTMSQMGYNHEWRKWIHSFLDSAFASIHINGSPTSEFKLHRGLRQGDPLSPLLFILEIEALNVAFIEAKNKNLFHGVEVGVDKVHVSHLQFTDDALILGYWSNPVIKNSFRIPTCFHLGSGLKVNFKKSKALWNCFKAPKTIFIKLEGIHRKFFWGESLDTYKIPWIAWNKVISSPKQGDLGIGGLVVSNQALLAKWWWRFLIEDNTLWCKVIRSIHGSQGGLHDASLIRSKSGPWYRIAKLKEDLLNDYGINLPLIFKKKIGNGESTRFWLENWLGGPTLKETFPHIFRLDNQPNCLVCDWIPDNNGLSNENTLSPNTPVHSSNILPINLRFNWAWTRPIKSNIEHAEIMDISNMLSNLVVSPSCDIWECVIDDTRSFSVKCLRTHMTNTTIVTPLFVKKTVMS</sequence>
<dbReference type="PANTHER" id="PTHR33116:SF79">
    <property type="entry name" value="REVERSE TRANSCRIPTASE DOMAIN, ZINC FINGER, CCHC-TYPE-RELATED"/>
    <property type="match status" value="1"/>
</dbReference>
<comment type="caution">
    <text evidence="2">The sequence shown here is derived from an EMBL/GenBank/DDBJ whole genome shotgun (WGS) entry which is preliminary data.</text>
</comment>
<dbReference type="PROSITE" id="PS50878">
    <property type="entry name" value="RT_POL"/>
    <property type="match status" value="1"/>
</dbReference>
<evidence type="ECO:0000313" key="2">
    <source>
        <dbReference type="EMBL" id="GEU70344.1"/>
    </source>
</evidence>
<name>A0A6L2MCV8_TANCI</name>
<protein>
    <submittedName>
        <fullName evidence="2">Tetratricopeptide repeat (TPR)-like superfamily protein</fullName>
    </submittedName>
</protein>
<gene>
    <name evidence="2" type="ORF">Tci_042322</name>
</gene>
<proteinExistence type="predicted"/>
<reference evidence="2" key="1">
    <citation type="journal article" date="2019" name="Sci. Rep.">
        <title>Draft genome of Tanacetum cinerariifolium, the natural source of mosquito coil.</title>
        <authorList>
            <person name="Yamashiro T."/>
            <person name="Shiraishi A."/>
            <person name="Satake H."/>
            <person name="Nakayama K."/>
        </authorList>
    </citation>
    <scope>NUCLEOTIDE SEQUENCE</scope>
</reference>
<dbReference type="Pfam" id="PF00078">
    <property type="entry name" value="RVT_1"/>
    <property type="match status" value="1"/>
</dbReference>
<dbReference type="EMBL" id="BKCJ010006096">
    <property type="protein sequence ID" value="GEU70344.1"/>
    <property type="molecule type" value="Genomic_DNA"/>
</dbReference>